<accession>X8IY72</accession>
<proteinExistence type="predicted"/>
<feature type="compositionally biased region" description="Basic residues" evidence="3">
    <location>
        <begin position="180"/>
        <end position="189"/>
    </location>
</feature>
<feature type="non-terminal residue" evidence="4">
    <location>
        <position position="618"/>
    </location>
</feature>
<organism evidence="4 5">
    <name type="scientific">Rhizoctonia solani AG-3 Rhs1AP</name>
    <dbReference type="NCBI Taxonomy" id="1086054"/>
    <lineage>
        <taxon>Eukaryota</taxon>
        <taxon>Fungi</taxon>
        <taxon>Dikarya</taxon>
        <taxon>Basidiomycota</taxon>
        <taxon>Agaricomycotina</taxon>
        <taxon>Agaricomycetes</taxon>
        <taxon>Cantharellales</taxon>
        <taxon>Ceratobasidiaceae</taxon>
        <taxon>Rhizoctonia</taxon>
    </lineage>
</organism>
<evidence type="ECO:0000313" key="4">
    <source>
        <dbReference type="EMBL" id="EUC53971.1"/>
    </source>
</evidence>
<feature type="compositionally biased region" description="Acidic residues" evidence="3">
    <location>
        <begin position="353"/>
        <end position="365"/>
    </location>
</feature>
<evidence type="ECO:0000256" key="2">
    <source>
        <dbReference type="ARBA" id="ARBA00023128"/>
    </source>
</evidence>
<dbReference type="Gene3D" id="3.40.50.1220">
    <property type="entry name" value="TPP-binding domain"/>
    <property type="match status" value="1"/>
</dbReference>
<feature type="region of interest" description="Disordered" evidence="3">
    <location>
        <begin position="353"/>
        <end position="378"/>
    </location>
</feature>
<reference evidence="5" key="1">
    <citation type="journal article" date="2014" name="Genome Announc.">
        <title>Draft genome sequence of the plant-pathogenic soil fungus Rhizoctonia solani anastomosis group 3 strain Rhs1AP.</title>
        <authorList>
            <person name="Cubeta M.A."/>
            <person name="Thomas E."/>
            <person name="Dean R.A."/>
            <person name="Jabaji S."/>
            <person name="Neate S.M."/>
            <person name="Tavantzis S."/>
            <person name="Toda T."/>
            <person name="Vilgalys R."/>
            <person name="Bharathan N."/>
            <person name="Fedorova-Abrams N."/>
            <person name="Pakala S.B."/>
            <person name="Pakala S.M."/>
            <person name="Zafar N."/>
            <person name="Joardar V."/>
            <person name="Losada L."/>
            <person name="Nierman W.C."/>
        </authorList>
    </citation>
    <scope>NUCLEOTIDE SEQUENCE [LARGE SCALE GENOMIC DNA]</scope>
    <source>
        <strain evidence="5">AG-3</strain>
    </source>
</reference>
<protein>
    <submittedName>
        <fullName evidence="4">Uncharacterized protein</fullName>
    </submittedName>
</protein>
<dbReference type="SUPFAM" id="SSF52467">
    <property type="entry name" value="DHS-like NAD/FAD-binding domain"/>
    <property type="match status" value="1"/>
</dbReference>
<evidence type="ECO:0000313" key="5">
    <source>
        <dbReference type="Proteomes" id="UP000030108"/>
    </source>
</evidence>
<evidence type="ECO:0000256" key="3">
    <source>
        <dbReference type="SAM" id="MobiDB-lite"/>
    </source>
</evidence>
<dbReference type="GO" id="GO:0005739">
    <property type="term" value="C:mitochondrion"/>
    <property type="evidence" value="ECO:0007669"/>
    <property type="project" value="UniProtKB-SubCell"/>
</dbReference>
<dbReference type="EMBL" id="JATN01000322">
    <property type="protein sequence ID" value="EUC53971.1"/>
    <property type="molecule type" value="Genomic_DNA"/>
</dbReference>
<keyword evidence="2" id="KW-0496">Mitochondrion</keyword>
<dbReference type="InterPro" id="IPR029035">
    <property type="entry name" value="DHS-like_NAD/FAD-binding_dom"/>
</dbReference>
<sequence>MAERRVAARQARGNVFLDFLKEIANEGRLTKCLTTSIDGLESQSSEIVANAVVPLYGDNRVLRCASRGCKGVSEGKTVALDETMLSRLPAPCEECTASYKKTNKQRRTGNEATRSLRPAVQQHISLSFTPVDMHIDADDEDLDDDYEDHLNTSELTSKHAVAGQGAVPSKSQQAPVGGQSKKRARPKRKAPIELPGIDAATITKFHDASRLILILGAQPRDPDLLNLMRDFATSVHAGDGAVIYIDPVALQGVQHNHIDIQLQVDVQEALGEVRRQMQRQRNLETSGAGDNYSDADIWFDLIENDIPIRLTEMPASYEGATCCLCNCGITDYLAKCTKCSDCYCYRRVQPENSIDDDSDSDEDEEPGKGSRANLPQDASMNQNLIDSAEVAPLNAEAQGELADDKSEDTFPFYEACIAFNALSGVSPLPPLSTAVESFVCPQCWAYRESGLYPHYVRPIPRESVENKKLYWPRMAMVVFYVEQFWPHTKQFMSLTAGRWKQLGWECILEPVKLQHLAERENVFRDLSWDKGTYQVVAVYITHGLDGQQGYQLNNSEGLRPAELLTQTLRIAEKVLEGASSSTVFFLSCGHPLHQPLLVEELRQWIDRVLLLGKPRRGP</sequence>
<gene>
    <name evidence="4" type="ORF">RSOL_023390</name>
</gene>
<dbReference type="Proteomes" id="UP000030108">
    <property type="component" value="Unassembled WGS sequence"/>
</dbReference>
<dbReference type="OrthoDB" id="3136122at2759"/>
<feature type="region of interest" description="Disordered" evidence="3">
    <location>
        <begin position="158"/>
        <end position="189"/>
    </location>
</feature>
<name>X8IY72_9AGAM</name>
<comment type="caution">
    <text evidence="4">The sequence shown here is derived from an EMBL/GenBank/DDBJ whole genome shotgun (WGS) entry which is preliminary data.</text>
</comment>
<dbReference type="AlphaFoldDB" id="X8IY72"/>
<comment type="subcellular location">
    <subcellularLocation>
        <location evidence="1">Mitochondrion</location>
    </subcellularLocation>
</comment>
<evidence type="ECO:0000256" key="1">
    <source>
        <dbReference type="ARBA" id="ARBA00004173"/>
    </source>
</evidence>